<dbReference type="Proteomes" id="UP000320811">
    <property type="component" value="Unassembled WGS sequence"/>
</dbReference>
<keyword evidence="1" id="KW-0472">Membrane</keyword>
<evidence type="ECO:0000313" key="2">
    <source>
        <dbReference type="EMBL" id="TWF33939.1"/>
    </source>
</evidence>
<evidence type="ECO:0000313" key="3">
    <source>
        <dbReference type="Proteomes" id="UP000320811"/>
    </source>
</evidence>
<dbReference type="EMBL" id="VIWO01000011">
    <property type="protein sequence ID" value="TWF33939.1"/>
    <property type="molecule type" value="Genomic_DNA"/>
</dbReference>
<keyword evidence="1" id="KW-0812">Transmembrane</keyword>
<dbReference type="RefSeq" id="WP_186452626.1">
    <property type="nucleotide sequence ID" value="NZ_VIWO01000011.1"/>
</dbReference>
<protein>
    <submittedName>
        <fullName evidence="2">6-bladed beta-propeller protein</fullName>
    </submittedName>
</protein>
<comment type="caution">
    <text evidence="2">The sequence shown here is derived from an EMBL/GenBank/DDBJ whole genome shotgun (WGS) entry which is preliminary data.</text>
</comment>
<name>A0A561P744_9BACT</name>
<accession>A0A561P744</accession>
<reference evidence="2 3" key="1">
    <citation type="submission" date="2019-06" db="EMBL/GenBank/DDBJ databases">
        <title>Sorghum-associated microbial communities from plants grown in Nebraska, USA.</title>
        <authorList>
            <person name="Schachtman D."/>
        </authorList>
    </citation>
    <scope>NUCLEOTIDE SEQUENCE [LARGE SCALE GENOMIC DNA]</scope>
    <source>
        <strain evidence="2 3">1209</strain>
    </source>
</reference>
<proteinExistence type="predicted"/>
<dbReference type="PROSITE" id="PS51257">
    <property type="entry name" value="PROKAR_LIPOPROTEIN"/>
    <property type="match status" value="1"/>
</dbReference>
<organism evidence="2 3">
    <name type="scientific">Chitinophaga polysaccharea</name>
    <dbReference type="NCBI Taxonomy" id="1293035"/>
    <lineage>
        <taxon>Bacteria</taxon>
        <taxon>Pseudomonadati</taxon>
        <taxon>Bacteroidota</taxon>
        <taxon>Chitinophagia</taxon>
        <taxon>Chitinophagales</taxon>
        <taxon>Chitinophagaceae</taxon>
        <taxon>Chitinophaga</taxon>
    </lineage>
</organism>
<keyword evidence="3" id="KW-1185">Reference proteome</keyword>
<keyword evidence="1" id="KW-1133">Transmembrane helix</keyword>
<dbReference type="AlphaFoldDB" id="A0A561P744"/>
<feature type="transmembrane region" description="Helical" evidence="1">
    <location>
        <begin position="14"/>
        <end position="32"/>
    </location>
</feature>
<sequence length="428" mass="48962">MNRAVITFSFIKPIGRSIFFFLWVLPIAMILFSCSSNERAEITDNYVELHIDNSSISDTLDISSIVDSVELLKLANVPNKQIGYIGQLYALEDAYVVVDPISTKRINAYKSNGDYLKTIMENGVSDSNALNITDCYVNERKEVIVYDYAQMKLTIFDSDLKRKKDIKGGNLFHYNHIASIPGSDNFVGYASYNNSNAYLQTGRRSPSSLDLLSDTLSLVRKYLRYSKKFENIAAITFDKSFFAFRDSLRFFRAYDPYVYSINKSEVERRYKIIYSKGNFPSDFLESVIRPHLSNVKINGHKMSSLKSIYLYCNGYTSQKNWLESDSLIYLSSISFKEQGTVGFGSLVVKGKGTAGTLVARNFVDAKKFKVSFPEFSEYDSKSNQFIAFCTGNELKRRLYNDSPLRKKMDIIDDCFYLVKVRLHVKDSH</sequence>
<evidence type="ECO:0000256" key="1">
    <source>
        <dbReference type="SAM" id="Phobius"/>
    </source>
</evidence>
<dbReference type="Pfam" id="PF17170">
    <property type="entry name" value="DUF5128"/>
    <property type="match status" value="1"/>
</dbReference>
<gene>
    <name evidence="2" type="ORF">FHW36_111130</name>
</gene>